<sequence length="402" mass="44295">MKKYITPFFICLTSFLTNGIIFGFLNSYGLIYQYLIIENKHDENIAIKASTLGSLKNGVLFLFAGISSILCKKIGLRPTCVIGIFLSVFTLIGSSFLVHNINALFFTYGIVHSIGSSLVYIPSLSILFHHFEKRVGLANGFASVGSSVFTIILPMLLNTFLSKYGLNSLLKLEASMYFALIVGILFWNTSNKRISPQISNSTHLQVVDPNINQEKTVTDNCPVVKNVQKPTFFNSYSNQIVNRSIKGEMLIMIIGIGSAISRILFGSISDLKLINRVLLQQIAIFVCGCCFVLVPLTIQSYYIAIVCLFMGLSDGIIVCLIGPICYDLLGSTDANNGVGFSLTVISIPVSIGPLLSGVIMANTHRYDYIFYTSSCYAFISSILMILIYTTCSDKKFVKISKK</sequence>
<evidence type="ECO:0000256" key="1">
    <source>
        <dbReference type="SAM" id="Phobius"/>
    </source>
</evidence>
<dbReference type="GO" id="GO:0022857">
    <property type="term" value="F:transmembrane transporter activity"/>
    <property type="evidence" value="ECO:0007669"/>
    <property type="project" value="InterPro"/>
</dbReference>
<gene>
    <name evidence="2" type="ORF">A3Q56_02872</name>
</gene>
<dbReference type="Pfam" id="PF07690">
    <property type="entry name" value="MFS_1"/>
    <property type="match status" value="1"/>
</dbReference>
<organism evidence="2 3">
    <name type="scientific">Intoshia linei</name>
    <dbReference type="NCBI Taxonomy" id="1819745"/>
    <lineage>
        <taxon>Eukaryota</taxon>
        <taxon>Metazoa</taxon>
        <taxon>Spiralia</taxon>
        <taxon>Lophotrochozoa</taxon>
        <taxon>Mesozoa</taxon>
        <taxon>Orthonectida</taxon>
        <taxon>Rhopaluridae</taxon>
        <taxon>Intoshia</taxon>
    </lineage>
</organism>
<feature type="transmembrane region" description="Helical" evidence="1">
    <location>
        <begin position="249"/>
        <end position="268"/>
    </location>
</feature>
<reference evidence="2 3" key="1">
    <citation type="submission" date="2016-04" db="EMBL/GenBank/DDBJ databases">
        <title>The genome of Intoshia linei affirms orthonectids as highly simplified spiralians.</title>
        <authorList>
            <person name="Mikhailov K.V."/>
            <person name="Slusarev G.S."/>
            <person name="Nikitin M.A."/>
            <person name="Logacheva M.D."/>
            <person name="Penin A."/>
            <person name="Aleoshin V."/>
            <person name="Panchin Y.V."/>
        </authorList>
    </citation>
    <scope>NUCLEOTIDE SEQUENCE [LARGE SCALE GENOMIC DNA]</scope>
    <source>
        <strain evidence="2">Intl2013</strain>
        <tissue evidence="2">Whole animal</tissue>
    </source>
</reference>
<name>A0A177B553_9BILA</name>
<evidence type="ECO:0000313" key="2">
    <source>
        <dbReference type="EMBL" id="OAF69386.1"/>
    </source>
</evidence>
<dbReference type="InterPro" id="IPR036259">
    <property type="entry name" value="MFS_trans_sf"/>
</dbReference>
<feature type="transmembrane region" description="Helical" evidence="1">
    <location>
        <begin position="78"/>
        <end position="99"/>
    </location>
</feature>
<keyword evidence="3" id="KW-1185">Reference proteome</keyword>
<feature type="transmembrane region" description="Helical" evidence="1">
    <location>
        <begin position="338"/>
        <end position="361"/>
    </location>
</feature>
<feature type="transmembrane region" description="Helical" evidence="1">
    <location>
        <begin position="301"/>
        <end position="326"/>
    </location>
</feature>
<dbReference type="EMBL" id="LWCA01000290">
    <property type="protein sequence ID" value="OAF69386.1"/>
    <property type="molecule type" value="Genomic_DNA"/>
</dbReference>
<dbReference type="PANTHER" id="PTHR11360">
    <property type="entry name" value="MONOCARBOXYLATE TRANSPORTER"/>
    <property type="match status" value="1"/>
</dbReference>
<protein>
    <recommendedName>
        <fullName evidence="4">Major facilitator superfamily (MFS) profile domain-containing protein</fullName>
    </recommendedName>
</protein>
<keyword evidence="1" id="KW-1133">Transmembrane helix</keyword>
<feature type="transmembrane region" description="Helical" evidence="1">
    <location>
        <begin position="7"/>
        <end position="25"/>
    </location>
</feature>
<evidence type="ECO:0008006" key="4">
    <source>
        <dbReference type="Google" id="ProtNLM"/>
    </source>
</evidence>
<feature type="transmembrane region" description="Helical" evidence="1">
    <location>
        <begin position="274"/>
        <end position="294"/>
    </location>
</feature>
<dbReference type="InterPro" id="IPR050327">
    <property type="entry name" value="Proton-linked_MCT"/>
</dbReference>
<keyword evidence="1" id="KW-0472">Membrane</keyword>
<dbReference type="InterPro" id="IPR011701">
    <property type="entry name" value="MFS"/>
</dbReference>
<dbReference type="SUPFAM" id="SSF103473">
    <property type="entry name" value="MFS general substrate transporter"/>
    <property type="match status" value="1"/>
</dbReference>
<feature type="transmembrane region" description="Helical" evidence="1">
    <location>
        <begin position="135"/>
        <end position="157"/>
    </location>
</feature>
<dbReference type="Gene3D" id="1.20.1250.20">
    <property type="entry name" value="MFS general substrate transporter like domains"/>
    <property type="match status" value="2"/>
</dbReference>
<evidence type="ECO:0000313" key="3">
    <source>
        <dbReference type="Proteomes" id="UP000078046"/>
    </source>
</evidence>
<dbReference type="AlphaFoldDB" id="A0A177B553"/>
<keyword evidence="1" id="KW-0812">Transmembrane</keyword>
<accession>A0A177B553</accession>
<dbReference type="Proteomes" id="UP000078046">
    <property type="component" value="Unassembled WGS sequence"/>
</dbReference>
<dbReference type="PANTHER" id="PTHR11360:SF312">
    <property type="entry name" value="KARMOISIN, ISOFORM B"/>
    <property type="match status" value="1"/>
</dbReference>
<feature type="transmembrane region" description="Helical" evidence="1">
    <location>
        <begin position="368"/>
        <end position="388"/>
    </location>
</feature>
<feature type="transmembrane region" description="Helical" evidence="1">
    <location>
        <begin position="105"/>
        <end position="128"/>
    </location>
</feature>
<proteinExistence type="predicted"/>
<feature type="transmembrane region" description="Helical" evidence="1">
    <location>
        <begin position="169"/>
        <end position="187"/>
    </location>
</feature>
<comment type="caution">
    <text evidence="2">The sequence shown here is derived from an EMBL/GenBank/DDBJ whole genome shotgun (WGS) entry which is preliminary data.</text>
</comment>
<feature type="transmembrane region" description="Helical" evidence="1">
    <location>
        <begin position="45"/>
        <end position="66"/>
    </location>
</feature>
<dbReference type="OrthoDB" id="6499973at2759"/>